<accession>A0AA40EDJ7</accession>
<name>A0AA40EDJ7_9PEZI</name>
<comment type="caution">
    <text evidence="1">The sequence shown here is derived from an EMBL/GenBank/DDBJ whole genome shotgun (WGS) entry which is preliminary data.</text>
</comment>
<organism evidence="1 2">
    <name type="scientific">Lasiosphaeris hirsuta</name>
    <dbReference type="NCBI Taxonomy" id="260670"/>
    <lineage>
        <taxon>Eukaryota</taxon>
        <taxon>Fungi</taxon>
        <taxon>Dikarya</taxon>
        <taxon>Ascomycota</taxon>
        <taxon>Pezizomycotina</taxon>
        <taxon>Sordariomycetes</taxon>
        <taxon>Sordariomycetidae</taxon>
        <taxon>Sordariales</taxon>
        <taxon>Lasiosphaeriaceae</taxon>
        <taxon>Lasiosphaeris</taxon>
    </lineage>
</organism>
<gene>
    <name evidence="1" type="ORF">B0H67DRAFT_70970</name>
</gene>
<protein>
    <submittedName>
        <fullName evidence="1">Uncharacterized protein</fullName>
    </submittedName>
</protein>
<sequence>MELADAFKPINPKQAPCPRFIDDIIRIGLDLLAVLGSGTRYLIDSVAFTRQSPQPRPRAAATSNDPAIFVVHTITHRTGSIDVALFTSQRCPVQTNAAHATTTNEMFYYSAIHRVACSYQQFDFTLHCRILAITCRDPNARLAVSARITLRGLQVFQQRLARHPTAHGTTQLLLNPVQVPAALLCSSTPRLSRHFQAKPTRLPCWGFVFP</sequence>
<evidence type="ECO:0000313" key="1">
    <source>
        <dbReference type="EMBL" id="KAK0731388.1"/>
    </source>
</evidence>
<dbReference type="AlphaFoldDB" id="A0AA40EDJ7"/>
<proteinExistence type="predicted"/>
<evidence type="ECO:0000313" key="2">
    <source>
        <dbReference type="Proteomes" id="UP001172102"/>
    </source>
</evidence>
<reference evidence="1" key="1">
    <citation type="submission" date="2023-06" db="EMBL/GenBank/DDBJ databases">
        <title>Genome-scale phylogeny and comparative genomics of the fungal order Sordariales.</title>
        <authorList>
            <consortium name="Lawrence Berkeley National Laboratory"/>
            <person name="Hensen N."/>
            <person name="Bonometti L."/>
            <person name="Westerberg I."/>
            <person name="Brannstrom I.O."/>
            <person name="Guillou S."/>
            <person name="Cros-Aarteil S."/>
            <person name="Calhoun S."/>
            <person name="Haridas S."/>
            <person name="Kuo A."/>
            <person name="Mondo S."/>
            <person name="Pangilinan J."/>
            <person name="Riley R."/>
            <person name="Labutti K."/>
            <person name="Andreopoulos B."/>
            <person name="Lipzen A."/>
            <person name="Chen C."/>
            <person name="Yanf M."/>
            <person name="Daum C."/>
            <person name="Ng V."/>
            <person name="Clum A."/>
            <person name="Steindorff A."/>
            <person name="Ohm R."/>
            <person name="Martin F."/>
            <person name="Silar P."/>
            <person name="Natvig D."/>
            <person name="Lalanne C."/>
            <person name="Gautier V."/>
            <person name="Ament-Velasquez S.L."/>
            <person name="Kruys A."/>
            <person name="Hutchinson M.I."/>
            <person name="Powell A.J."/>
            <person name="Barry K."/>
            <person name="Miller A.N."/>
            <person name="Grigoriev I.V."/>
            <person name="Debuchy R."/>
            <person name="Gladieux P."/>
            <person name="Thoren M.H."/>
            <person name="Johannesson H."/>
        </authorList>
    </citation>
    <scope>NUCLEOTIDE SEQUENCE</scope>
    <source>
        <strain evidence="1">SMH4607-1</strain>
    </source>
</reference>
<dbReference type="Proteomes" id="UP001172102">
    <property type="component" value="Unassembled WGS sequence"/>
</dbReference>
<dbReference type="EMBL" id="JAUKUA010000001">
    <property type="protein sequence ID" value="KAK0731388.1"/>
    <property type="molecule type" value="Genomic_DNA"/>
</dbReference>
<keyword evidence="2" id="KW-1185">Reference proteome</keyword>